<evidence type="ECO:0000256" key="11">
    <source>
        <dbReference type="RuleBase" id="RU000461"/>
    </source>
</evidence>
<keyword evidence="12" id="KW-1185">Reference proteome</keyword>
<dbReference type="Gene3D" id="1.10.630.10">
    <property type="entry name" value="Cytochrome P450"/>
    <property type="match status" value="1"/>
</dbReference>
<keyword evidence="7 11" id="KW-0560">Oxidoreductase</keyword>
<name>A0ABM3RKQ5_SPIOL</name>
<dbReference type="InterPro" id="IPR002401">
    <property type="entry name" value="Cyt_P450_E_grp-I"/>
</dbReference>
<dbReference type="InterPro" id="IPR050665">
    <property type="entry name" value="Cytochrome_P450_Monooxygen"/>
</dbReference>
<keyword evidence="8 11" id="KW-0408">Iron</keyword>
<evidence type="ECO:0000256" key="10">
    <source>
        <dbReference type="ARBA" id="ARBA00023136"/>
    </source>
</evidence>
<dbReference type="PROSITE" id="PS00086">
    <property type="entry name" value="CYTOCHROME_P450"/>
    <property type="match status" value="1"/>
</dbReference>
<dbReference type="PANTHER" id="PTHR24282:SF211">
    <property type="entry name" value="CYTOCHROME P450-RELATED"/>
    <property type="match status" value="1"/>
</dbReference>
<dbReference type="Pfam" id="PF00067">
    <property type="entry name" value="p450"/>
    <property type="match status" value="1"/>
</dbReference>
<protein>
    <submittedName>
        <fullName evidence="13">Cytochrome P450 734A1 isoform X1</fullName>
    </submittedName>
</protein>
<dbReference type="PRINTS" id="PR00463">
    <property type="entry name" value="EP450I"/>
</dbReference>
<evidence type="ECO:0000256" key="2">
    <source>
        <dbReference type="ARBA" id="ARBA00010617"/>
    </source>
</evidence>
<keyword evidence="3 11" id="KW-0349">Heme</keyword>
<dbReference type="InterPro" id="IPR017972">
    <property type="entry name" value="Cyt_P450_CS"/>
</dbReference>
<dbReference type="PANTHER" id="PTHR24282">
    <property type="entry name" value="CYTOCHROME P450 FAMILY MEMBER"/>
    <property type="match status" value="1"/>
</dbReference>
<reference evidence="12" key="1">
    <citation type="journal article" date="2021" name="Nat. Commun.">
        <title>Genomic analyses provide insights into spinach domestication and the genetic basis of agronomic traits.</title>
        <authorList>
            <person name="Cai X."/>
            <person name="Sun X."/>
            <person name="Xu C."/>
            <person name="Sun H."/>
            <person name="Wang X."/>
            <person name="Ge C."/>
            <person name="Zhang Z."/>
            <person name="Wang Q."/>
            <person name="Fei Z."/>
            <person name="Jiao C."/>
            <person name="Wang Q."/>
        </authorList>
    </citation>
    <scope>NUCLEOTIDE SEQUENCE [LARGE SCALE GENOMIC DNA]</scope>
    <source>
        <strain evidence="12">cv. Varoflay</strain>
    </source>
</reference>
<dbReference type="InterPro" id="IPR036396">
    <property type="entry name" value="Cyt_P450_sf"/>
</dbReference>
<evidence type="ECO:0000256" key="3">
    <source>
        <dbReference type="ARBA" id="ARBA00022617"/>
    </source>
</evidence>
<dbReference type="SUPFAM" id="SSF48264">
    <property type="entry name" value="Cytochrome P450"/>
    <property type="match status" value="1"/>
</dbReference>
<keyword evidence="4" id="KW-0812">Transmembrane</keyword>
<dbReference type="Proteomes" id="UP000813463">
    <property type="component" value="Chromosome 3"/>
</dbReference>
<accession>A0ABM3RKQ5</accession>
<proteinExistence type="inferred from homology"/>
<evidence type="ECO:0000256" key="6">
    <source>
        <dbReference type="ARBA" id="ARBA00022989"/>
    </source>
</evidence>
<keyword evidence="9 11" id="KW-0503">Monooxygenase</keyword>
<evidence type="ECO:0000256" key="5">
    <source>
        <dbReference type="ARBA" id="ARBA00022723"/>
    </source>
</evidence>
<evidence type="ECO:0000256" key="9">
    <source>
        <dbReference type="ARBA" id="ARBA00023033"/>
    </source>
</evidence>
<dbReference type="InterPro" id="IPR001128">
    <property type="entry name" value="Cyt_P450"/>
</dbReference>
<keyword evidence="6" id="KW-1133">Transmembrane helix</keyword>
<evidence type="ECO:0000313" key="12">
    <source>
        <dbReference type="Proteomes" id="UP000813463"/>
    </source>
</evidence>
<comment type="similarity">
    <text evidence="2 11">Belongs to the cytochrome P450 family.</text>
</comment>
<evidence type="ECO:0000256" key="8">
    <source>
        <dbReference type="ARBA" id="ARBA00023004"/>
    </source>
</evidence>
<keyword evidence="5 11" id="KW-0479">Metal-binding</keyword>
<evidence type="ECO:0000256" key="1">
    <source>
        <dbReference type="ARBA" id="ARBA00004370"/>
    </source>
</evidence>
<keyword evidence="10" id="KW-0472">Membrane</keyword>
<dbReference type="RefSeq" id="XP_056696195.1">
    <property type="nucleotide sequence ID" value="XM_056840217.1"/>
</dbReference>
<dbReference type="PRINTS" id="PR00385">
    <property type="entry name" value="P450"/>
</dbReference>
<comment type="subcellular location">
    <subcellularLocation>
        <location evidence="1">Membrane</location>
    </subcellularLocation>
</comment>
<evidence type="ECO:0000256" key="7">
    <source>
        <dbReference type="ARBA" id="ARBA00023002"/>
    </source>
</evidence>
<evidence type="ECO:0000313" key="13">
    <source>
        <dbReference type="RefSeq" id="XP_056696195.1"/>
    </source>
</evidence>
<dbReference type="GeneID" id="110787651"/>
<reference evidence="13" key="2">
    <citation type="submission" date="2025-08" db="UniProtKB">
        <authorList>
            <consortium name="RefSeq"/>
        </authorList>
    </citation>
    <scope>IDENTIFICATION</scope>
    <source>
        <tissue evidence="13">Leaf</tissue>
    </source>
</reference>
<sequence>MQALLLLPFLVLIICTLILLKLTHTLLWVPWSIQRHFNKQGIVGPTYRPIFGNTGQIRQLYSEAQSKTIQIFPGGPGEDPLVINHDITHRVMPFYHKWSAIYGNTFLYWFGPKPMLAISDPLMIKEVLINNNVLFKKLKYNPLAKMLFGQGLVGLDGDHWAFHRRIANQAFSMERVKSWIPDIVASTRKTLIEWEETKGSQEEFEMEVHKELHNLSADIISRTDFGSSYEEGKRIFELQEQQMHLVSLALRSIYIPGFRLVFSITLYKCISLTYKKCVHFFEYRFLPTAKNKERWRLDKETRDSIKLLMTKNSETTRNKSNLLSLFMSATENEGGKVKRLSIDEVVEECKTFYFAGKETTANLLTWALIMLSAHQEWQNKARDEVFQVCGVHGLPTVDNINDFKLIKMIVNETLRLYPPAVMMKRRAGKEVKLGNLRIPAETLLYLAMTNVHHDVNVWGEDANKFNPLRFLEPRKHPATFFPFSLGPRVCVGQNLAMIESIIVLAIILRQYVLRISPTYVHAPMQLMTLQPQFGAHILFKNI</sequence>
<gene>
    <name evidence="13" type="primary">LOC110787651</name>
</gene>
<evidence type="ECO:0000256" key="4">
    <source>
        <dbReference type="ARBA" id="ARBA00022692"/>
    </source>
</evidence>
<organism evidence="12 13">
    <name type="scientific">Spinacia oleracea</name>
    <name type="common">Spinach</name>
    <dbReference type="NCBI Taxonomy" id="3562"/>
    <lineage>
        <taxon>Eukaryota</taxon>
        <taxon>Viridiplantae</taxon>
        <taxon>Streptophyta</taxon>
        <taxon>Embryophyta</taxon>
        <taxon>Tracheophyta</taxon>
        <taxon>Spermatophyta</taxon>
        <taxon>Magnoliopsida</taxon>
        <taxon>eudicotyledons</taxon>
        <taxon>Gunneridae</taxon>
        <taxon>Pentapetalae</taxon>
        <taxon>Caryophyllales</taxon>
        <taxon>Chenopodiaceae</taxon>
        <taxon>Chenopodioideae</taxon>
        <taxon>Anserineae</taxon>
        <taxon>Spinacia</taxon>
    </lineage>
</organism>